<protein>
    <submittedName>
        <fullName evidence="2">Uncharacterized protein</fullName>
    </submittedName>
</protein>
<sequence length="458" mass="50162">MAAINKVTIIIDSDDDDDVVEILECAPIKKPSPTVKRNNIKKVTDATMQNNSNRTPERLPSFDKSKKSTSLLNSPITKPVPKPAPSSKLASLKNPTLLSKPKSLPQSKPLQGIPASVPKPRPQPLPSPITKPHQISPQRPKSWSSIYHSPNPVPAPVVIYSSERTAERLPPLDSINKMFQRDSRTVTLDKAAKRVSGLKKSTSSIDISKKFEIDSELAAIFAHSPEPSSSSPSKALSDKNSSQELRSSPIVADKEASSATSPMRQSSPRNDNSSQETPQRGSSLFSPNSLNSPPVSTRKRPINSPQNSFPFSRPTFNKKKTIYGIDDEDGEEEDLELYINHVSSRRKLFNDELQEAERRKMGNKQCPLCYMMFPKKEIIDHSFECNGKPSDKGLKKRTIGTAVAQNAAERKKKNAGVQDAGPTNYYADSEGALALDGSGFGSEVTGLSWESAGQTRFA</sequence>
<proteinExistence type="predicted"/>
<dbReference type="OrthoDB" id="2281714at2759"/>
<feature type="compositionally biased region" description="Low complexity" evidence="1">
    <location>
        <begin position="224"/>
        <end position="242"/>
    </location>
</feature>
<feature type="compositionally biased region" description="Low complexity" evidence="1">
    <location>
        <begin position="282"/>
        <end position="296"/>
    </location>
</feature>
<accession>A0A8H7QPX6</accession>
<evidence type="ECO:0000313" key="2">
    <source>
        <dbReference type="EMBL" id="KAG2195630.1"/>
    </source>
</evidence>
<feature type="region of interest" description="Disordered" evidence="1">
    <location>
        <begin position="30"/>
        <end position="148"/>
    </location>
</feature>
<dbReference type="EMBL" id="JAEPRC010000516">
    <property type="protein sequence ID" value="KAG2195630.1"/>
    <property type="molecule type" value="Genomic_DNA"/>
</dbReference>
<name>A0A8H7QPX6_9FUNG</name>
<comment type="caution">
    <text evidence="2">The sequence shown here is derived from an EMBL/GenBank/DDBJ whole genome shotgun (WGS) entry which is preliminary data.</text>
</comment>
<dbReference type="Proteomes" id="UP000650833">
    <property type="component" value="Unassembled WGS sequence"/>
</dbReference>
<feature type="compositionally biased region" description="Polar residues" evidence="1">
    <location>
        <begin position="257"/>
        <end position="281"/>
    </location>
</feature>
<feature type="region of interest" description="Disordered" evidence="1">
    <location>
        <begin position="223"/>
        <end position="315"/>
    </location>
</feature>
<feature type="compositionally biased region" description="Basic and acidic residues" evidence="1">
    <location>
        <begin position="55"/>
        <end position="66"/>
    </location>
</feature>
<gene>
    <name evidence="2" type="ORF">INT46_000699</name>
</gene>
<evidence type="ECO:0000256" key="1">
    <source>
        <dbReference type="SAM" id="MobiDB-lite"/>
    </source>
</evidence>
<dbReference type="AlphaFoldDB" id="A0A8H7QPX6"/>
<reference evidence="2" key="1">
    <citation type="submission" date="2020-12" db="EMBL/GenBank/DDBJ databases">
        <title>Metabolic potential, ecology and presence of endohyphal bacteria is reflected in genomic diversity of Mucoromycotina.</title>
        <authorList>
            <person name="Muszewska A."/>
            <person name="Okrasinska A."/>
            <person name="Steczkiewicz K."/>
            <person name="Drgas O."/>
            <person name="Orlowska M."/>
            <person name="Perlinska-Lenart U."/>
            <person name="Aleksandrzak-Piekarczyk T."/>
            <person name="Szatraj K."/>
            <person name="Zielenkiewicz U."/>
            <person name="Pilsyk S."/>
            <person name="Malc E."/>
            <person name="Mieczkowski P."/>
            <person name="Kruszewska J.S."/>
            <person name="Biernat P."/>
            <person name="Pawlowska J."/>
        </authorList>
    </citation>
    <scope>NUCLEOTIDE SEQUENCE</scope>
    <source>
        <strain evidence="2">CBS 226.32</strain>
    </source>
</reference>
<organism evidence="2 3">
    <name type="scientific">Mucor plumbeus</name>
    <dbReference type="NCBI Taxonomy" id="97098"/>
    <lineage>
        <taxon>Eukaryota</taxon>
        <taxon>Fungi</taxon>
        <taxon>Fungi incertae sedis</taxon>
        <taxon>Mucoromycota</taxon>
        <taxon>Mucoromycotina</taxon>
        <taxon>Mucoromycetes</taxon>
        <taxon>Mucorales</taxon>
        <taxon>Mucorineae</taxon>
        <taxon>Mucoraceae</taxon>
        <taxon>Mucor</taxon>
    </lineage>
</organism>
<keyword evidence="3" id="KW-1185">Reference proteome</keyword>
<feature type="compositionally biased region" description="Pro residues" evidence="1">
    <location>
        <begin position="117"/>
        <end position="129"/>
    </location>
</feature>
<evidence type="ECO:0000313" key="3">
    <source>
        <dbReference type="Proteomes" id="UP000650833"/>
    </source>
</evidence>
<feature type="compositionally biased region" description="Polar residues" evidence="1">
    <location>
        <begin position="133"/>
        <end position="148"/>
    </location>
</feature>